<dbReference type="PANTHER" id="PTHR42878:SF7">
    <property type="entry name" value="SENSOR HISTIDINE KINASE GLRK"/>
    <property type="match status" value="1"/>
</dbReference>
<feature type="domain" description="Histidine kinase" evidence="12">
    <location>
        <begin position="135"/>
        <end position="353"/>
    </location>
</feature>
<dbReference type="GO" id="GO:0016020">
    <property type="term" value="C:membrane"/>
    <property type="evidence" value="ECO:0007669"/>
    <property type="project" value="UniProtKB-SubCell"/>
</dbReference>
<evidence type="ECO:0000259" key="12">
    <source>
        <dbReference type="PROSITE" id="PS50109"/>
    </source>
</evidence>
<feature type="transmembrane region" description="Helical" evidence="11">
    <location>
        <begin position="20"/>
        <end position="44"/>
    </location>
</feature>
<proteinExistence type="predicted"/>
<keyword evidence="6" id="KW-0547">Nucleotide-binding</keyword>
<dbReference type="GO" id="GO:0005524">
    <property type="term" value="F:ATP binding"/>
    <property type="evidence" value="ECO:0007669"/>
    <property type="project" value="UniProtKB-KW"/>
</dbReference>
<comment type="catalytic activity">
    <reaction evidence="1">
        <text>ATP + protein L-histidine = ADP + protein N-phospho-L-histidine.</text>
        <dbReference type="EC" id="2.7.13.3"/>
    </reaction>
</comment>
<evidence type="ECO:0000313" key="14">
    <source>
        <dbReference type="Proteomes" id="UP000327148"/>
    </source>
</evidence>
<dbReference type="FunFam" id="1.10.287.130:FF:000001">
    <property type="entry name" value="Two-component sensor histidine kinase"/>
    <property type="match status" value="1"/>
</dbReference>
<evidence type="ECO:0000256" key="1">
    <source>
        <dbReference type="ARBA" id="ARBA00000085"/>
    </source>
</evidence>
<evidence type="ECO:0000256" key="11">
    <source>
        <dbReference type="SAM" id="Phobius"/>
    </source>
</evidence>
<dbReference type="RefSeq" id="WP_070429995.1">
    <property type="nucleotide sequence ID" value="NZ_VYWO01000003.1"/>
</dbReference>
<keyword evidence="11" id="KW-0812">Transmembrane</keyword>
<dbReference type="SUPFAM" id="SSF47384">
    <property type="entry name" value="Homodimeric domain of signal transducing histidine kinase"/>
    <property type="match status" value="1"/>
</dbReference>
<dbReference type="InterPro" id="IPR004358">
    <property type="entry name" value="Sig_transdc_His_kin-like_C"/>
</dbReference>
<dbReference type="InterPro" id="IPR003594">
    <property type="entry name" value="HATPase_dom"/>
</dbReference>
<dbReference type="OrthoDB" id="9786919at2"/>
<evidence type="ECO:0000256" key="4">
    <source>
        <dbReference type="ARBA" id="ARBA00022553"/>
    </source>
</evidence>
<dbReference type="Gene3D" id="6.10.340.10">
    <property type="match status" value="1"/>
</dbReference>
<dbReference type="EC" id="2.7.13.3" evidence="3"/>
<dbReference type="Pfam" id="PF00512">
    <property type="entry name" value="HisKA"/>
    <property type="match status" value="1"/>
</dbReference>
<evidence type="ECO:0000256" key="6">
    <source>
        <dbReference type="ARBA" id="ARBA00022741"/>
    </source>
</evidence>
<dbReference type="InterPro" id="IPR036097">
    <property type="entry name" value="HisK_dim/P_sf"/>
</dbReference>
<dbReference type="Gene3D" id="1.10.287.130">
    <property type="match status" value="1"/>
</dbReference>
<evidence type="ECO:0000256" key="2">
    <source>
        <dbReference type="ARBA" id="ARBA00004370"/>
    </source>
</evidence>
<dbReference type="PRINTS" id="PR00344">
    <property type="entry name" value="BCTRLSENSOR"/>
</dbReference>
<reference evidence="13 14" key="1">
    <citation type="submission" date="2019-09" db="EMBL/GenBank/DDBJ databases">
        <title>Draft genome sequence assemblies of isolates from the urinary tract.</title>
        <authorList>
            <person name="Mores C.R."/>
            <person name="Putonti C."/>
            <person name="Wolfe A.J."/>
        </authorList>
    </citation>
    <scope>NUCLEOTIDE SEQUENCE [LARGE SCALE GENOMIC DNA]</scope>
    <source>
        <strain evidence="13 14">UMB623</strain>
    </source>
</reference>
<dbReference type="CDD" id="cd00082">
    <property type="entry name" value="HisKA"/>
    <property type="match status" value="1"/>
</dbReference>
<dbReference type="Pfam" id="PF02518">
    <property type="entry name" value="HATPase_c"/>
    <property type="match status" value="1"/>
</dbReference>
<dbReference type="InterPro" id="IPR003661">
    <property type="entry name" value="HisK_dim/P_dom"/>
</dbReference>
<dbReference type="InterPro" id="IPR005467">
    <property type="entry name" value="His_kinase_dom"/>
</dbReference>
<dbReference type="GO" id="GO:0030295">
    <property type="term" value="F:protein kinase activator activity"/>
    <property type="evidence" value="ECO:0007669"/>
    <property type="project" value="TreeGrafter"/>
</dbReference>
<evidence type="ECO:0000256" key="10">
    <source>
        <dbReference type="ARBA" id="ARBA00023136"/>
    </source>
</evidence>
<comment type="caution">
    <text evidence="13">The sequence shown here is derived from an EMBL/GenBank/DDBJ whole genome shotgun (WGS) entry which is preliminary data.</text>
</comment>
<gene>
    <name evidence="13" type="ORF">F6I03_06190</name>
</gene>
<evidence type="ECO:0000256" key="9">
    <source>
        <dbReference type="ARBA" id="ARBA00023012"/>
    </source>
</evidence>
<dbReference type="SUPFAM" id="SSF55874">
    <property type="entry name" value="ATPase domain of HSP90 chaperone/DNA topoisomerase II/histidine kinase"/>
    <property type="match status" value="1"/>
</dbReference>
<dbReference type="Gene3D" id="3.30.565.10">
    <property type="entry name" value="Histidine kinase-like ATPase, C-terminal domain"/>
    <property type="match status" value="1"/>
</dbReference>
<dbReference type="Proteomes" id="UP000327148">
    <property type="component" value="Unassembled WGS sequence"/>
</dbReference>
<accession>A0A5N1GJD1</accession>
<name>A0A5N1GJD1_9LACT</name>
<evidence type="ECO:0000256" key="3">
    <source>
        <dbReference type="ARBA" id="ARBA00012438"/>
    </source>
</evidence>
<evidence type="ECO:0000256" key="7">
    <source>
        <dbReference type="ARBA" id="ARBA00022777"/>
    </source>
</evidence>
<keyword evidence="10 11" id="KW-0472">Membrane</keyword>
<dbReference type="InterPro" id="IPR036890">
    <property type="entry name" value="HATPase_C_sf"/>
</dbReference>
<dbReference type="SMART" id="SM00387">
    <property type="entry name" value="HATPase_c"/>
    <property type="match status" value="1"/>
</dbReference>
<dbReference type="InterPro" id="IPR050351">
    <property type="entry name" value="BphY/WalK/GraS-like"/>
</dbReference>
<comment type="subcellular location">
    <subcellularLocation>
        <location evidence="2">Membrane</location>
    </subcellularLocation>
</comment>
<dbReference type="SMART" id="SM00388">
    <property type="entry name" value="HisKA"/>
    <property type="match status" value="1"/>
</dbReference>
<keyword evidence="5" id="KW-0808">Transferase</keyword>
<evidence type="ECO:0000256" key="8">
    <source>
        <dbReference type="ARBA" id="ARBA00022840"/>
    </source>
</evidence>
<organism evidence="13 14">
    <name type="scientific">Aerococcus sanguinicola</name>
    <dbReference type="NCBI Taxonomy" id="119206"/>
    <lineage>
        <taxon>Bacteria</taxon>
        <taxon>Bacillati</taxon>
        <taxon>Bacillota</taxon>
        <taxon>Bacilli</taxon>
        <taxon>Lactobacillales</taxon>
        <taxon>Aerococcaceae</taxon>
        <taxon>Aerococcus</taxon>
    </lineage>
</organism>
<sequence length="372" mass="42384">MRLDNQPDDQKKKKRISLFWKWGLCLSGIIWLIAMLVPIAIVILSPGELVVSFGFIAFFLLFASGVAGFLTASWMLQPIRDIKFTLDQISFKSIADTRVLIRDSQDELTDISLGINQLLDRMTHYIDQQVHFVEDASHELRTPVAIVQGHLKMLNRWGKDDPEILQESIQSALSEIERMRGLVQEMLDLSRAGQVEIHYQDEAVDAGMVVEEVYENFKMLHPDFTFILNNELSKPYYVAINRHHLEQCLIILMDNAVKYSTDTPLIHLTVSTDVVRYVEIAVQDFGEGLSKEDQDKIFNRFYRVDKARSRERGGNGLGLPIAQQLIEGYKGQLFVESSLNSGSIFHIRLPLAEEVDDKVRTEDSELSAPGED</sequence>
<keyword evidence="9" id="KW-0902">Two-component regulatory system</keyword>
<keyword evidence="7 13" id="KW-0418">Kinase</keyword>
<evidence type="ECO:0000313" key="13">
    <source>
        <dbReference type="EMBL" id="KAA9300892.1"/>
    </source>
</evidence>
<dbReference type="GO" id="GO:0007234">
    <property type="term" value="P:osmosensory signaling via phosphorelay pathway"/>
    <property type="evidence" value="ECO:0007669"/>
    <property type="project" value="TreeGrafter"/>
</dbReference>
<dbReference type="GO" id="GO:0000155">
    <property type="term" value="F:phosphorelay sensor kinase activity"/>
    <property type="evidence" value="ECO:0007669"/>
    <property type="project" value="InterPro"/>
</dbReference>
<dbReference type="EMBL" id="VYWO01000003">
    <property type="protein sequence ID" value="KAA9300892.1"/>
    <property type="molecule type" value="Genomic_DNA"/>
</dbReference>
<dbReference type="PANTHER" id="PTHR42878">
    <property type="entry name" value="TWO-COMPONENT HISTIDINE KINASE"/>
    <property type="match status" value="1"/>
</dbReference>
<keyword evidence="11" id="KW-1133">Transmembrane helix</keyword>
<dbReference type="PROSITE" id="PS50109">
    <property type="entry name" value="HIS_KIN"/>
    <property type="match status" value="1"/>
</dbReference>
<protein>
    <recommendedName>
        <fullName evidence="3">histidine kinase</fullName>
        <ecNumber evidence="3">2.7.13.3</ecNumber>
    </recommendedName>
</protein>
<feature type="transmembrane region" description="Helical" evidence="11">
    <location>
        <begin position="50"/>
        <end position="76"/>
    </location>
</feature>
<keyword evidence="8" id="KW-0067">ATP-binding</keyword>
<dbReference type="FunFam" id="3.30.565.10:FF:000006">
    <property type="entry name" value="Sensor histidine kinase WalK"/>
    <property type="match status" value="1"/>
</dbReference>
<dbReference type="STRING" id="119206.AWM72_01335"/>
<keyword evidence="4" id="KW-0597">Phosphoprotein</keyword>
<dbReference type="GO" id="GO:0000156">
    <property type="term" value="F:phosphorelay response regulator activity"/>
    <property type="evidence" value="ECO:0007669"/>
    <property type="project" value="TreeGrafter"/>
</dbReference>
<evidence type="ECO:0000256" key="5">
    <source>
        <dbReference type="ARBA" id="ARBA00022679"/>
    </source>
</evidence>
<dbReference type="AlphaFoldDB" id="A0A5N1GJD1"/>